<dbReference type="AlphaFoldDB" id="U2F465"/>
<dbReference type="EMBL" id="ANNI01000010">
    <property type="protein sequence ID" value="ERJ25007.1"/>
    <property type="molecule type" value="Genomic_DNA"/>
</dbReference>
<evidence type="ECO:0000313" key="2">
    <source>
        <dbReference type="Proteomes" id="UP000016627"/>
    </source>
</evidence>
<accession>U2F465</accession>
<name>U2F465_9BACT</name>
<protein>
    <submittedName>
        <fullName evidence="1">Uncharacterized protein</fullName>
    </submittedName>
</protein>
<sequence>MVRMYRAPVYAPNELRTAKIKQSLIIYFIALNVSSRVG</sequence>
<dbReference type="Proteomes" id="UP000016627">
    <property type="component" value="Unassembled WGS sequence"/>
</dbReference>
<reference evidence="1 2" key="1">
    <citation type="journal article" date="2013" name="BMC Genomics">
        <title>Comparative genomics of Campylobacter concisus isolates reveals genetic diversity and provides insights into disease association.</title>
        <authorList>
            <person name="Deshpande N.P."/>
            <person name="Kaakoush N.O."/>
            <person name="Wilkins M.R."/>
            <person name="Mitchell H.M."/>
        </authorList>
    </citation>
    <scope>NUCLEOTIDE SEQUENCE [LARGE SCALE GENOMIC DNA]</scope>
    <source>
        <strain evidence="1 2">ATCC 51562</strain>
    </source>
</reference>
<gene>
    <name evidence="1" type="ORF">ATCC51562_1520</name>
</gene>
<evidence type="ECO:0000313" key="1">
    <source>
        <dbReference type="EMBL" id="ERJ25007.1"/>
    </source>
</evidence>
<comment type="caution">
    <text evidence="1">The sequence shown here is derived from an EMBL/GenBank/DDBJ whole genome shotgun (WGS) entry which is preliminary data.</text>
</comment>
<proteinExistence type="predicted"/>
<organism evidence="1 2">
    <name type="scientific">Campylobacter concisus ATCC 51562</name>
    <dbReference type="NCBI Taxonomy" id="1242969"/>
    <lineage>
        <taxon>Bacteria</taxon>
        <taxon>Pseudomonadati</taxon>
        <taxon>Campylobacterota</taxon>
        <taxon>Epsilonproteobacteria</taxon>
        <taxon>Campylobacterales</taxon>
        <taxon>Campylobacteraceae</taxon>
        <taxon>Campylobacter</taxon>
    </lineage>
</organism>